<evidence type="ECO:0000313" key="2">
    <source>
        <dbReference type="Proteomes" id="UP000039046"/>
    </source>
</evidence>
<protein>
    <submittedName>
        <fullName evidence="1">Uncharacterized protein</fullName>
    </submittedName>
</protein>
<dbReference type="OrthoDB" id="5020773at2759"/>
<evidence type="ECO:0000313" key="1">
    <source>
        <dbReference type="EMBL" id="CEJ90326.1"/>
    </source>
</evidence>
<dbReference type="AlphaFoldDB" id="A0A0A1SZR7"/>
<accession>A0A0A1SZR7</accession>
<proteinExistence type="predicted"/>
<organism evidence="1 2">
    <name type="scientific">[Torrubiella] hemipterigena</name>
    <dbReference type="NCBI Taxonomy" id="1531966"/>
    <lineage>
        <taxon>Eukaryota</taxon>
        <taxon>Fungi</taxon>
        <taxon>Dikarya</taxon>
        <taxon>Ascomycota</taxon>
        <taxon>Pezizomycotina</taxon>
        <taxon>Sordariomycetes</taxon>
        <taxon>Hypocreomycetidae</taxon>
        <taxon>Hypocreales</taxon>
        <taxon>Clavicipitaceae</taxon>
        <taxon>Clavicipitaceae incertae sedis</taxon>
        <taxon>'Torrubiella' clade</taxon>
    </lineage>
</organism>
<dbReference type="HOGENOM" id="CLU_177203_0_0_1"/>
<dbReference type="EMBL" id="CDHN01000003">
    <property type="protein sequence ID" value="CEJ90326.1"/>
    <property type="molecule type" value="Genomic_DNA"/>
</dbReference>
<gene>
    <name evidence="1" type="ORF">VHEMI06117</name>
</gene>
<name>A0A0A1SZR7_9HYPO</name>
<keyword evidence="2" id="KW-1185">Reference proteome</keyword>
<reference evidence="1 2" key="1">
    <citation type="journal article" date="2015" name="Genome Announc.">
        <title>Draft Genome Sequence and Gene Annotation of the Entomopathogenic Fungus Verticillium hemipterigenum.</title>
        <authorList>
            <person name="Horn F."/>
            <person name="Habel A."/>
            <person name="Scharf D.H."/>
            <person name="Dworschak J."/>
            <person name="Brakhage A.A."/>
            <person name="Guthke R."/>
            <person name="Hertweck C."/>
            <person name="Linde J."/>
        </authorList>
    </citation>
    <scope>NUCLEOTIDE SEQUENCE [LARGE SCALE GENOMIC DNA]</scope>
</reference>
<dbReference type="Proteomes" id="UP000039046">
    <property type="component" value="Unassembled WGS sequence"/>
</dbReference>
<sequence length="105" mass="12714">MDAFLAHYERNKLYYSQEDHLDPRMVRAIEMGWFVLAKYYNMTEEVPVYAAALLLDPSRRAAYIRQNWPDAWVQPAITAAMQLWEENFKMMIYLHPHQYHHRKPL</sequence>